<dbReference type="Proteomes" id="UP000204235">
    <property type="component" value="Segment"/>
</dbReference>
<protein>
    <submittedName>
        <fullName evidence="1">Uncharacterized protein</fullName>
    </submittedName>
</protein>
<sequence>MPVSKNNRKTKKVKKQKGYRPVRTLPGYKLVKETCQKIDDILFETAKLAKIVGVMEDQFSPEHKIESQAHLRAIIEVLAPGKAIDAQGVEVEYAAFPLRVSALEKEADKVAARAHADDLEFVPILNMAENYLSTLITGTGEAISQLAILVDTYAPREDGVSEVLEKQKEETDVQPA</sequence>
<reference evidence="1 2" key="1">
    <citation type="journal article" date="2014" name="FEMS Microbiol. Lett.">
        <title>The genome of the Erwinia amylovora phage PhiEaH1 reveals greater diversity and broadens the applicability of phages for the treatment of fire blight.</title>
        <authorList>
            <person name="Meczker K."/>
            <person name="Domotor D."/>
            <person name="Vass J."/>
            <person name="Rakhely G."/>
            <person name="Schneider G."/>
            <person name="Kovacs T."/>
        </authorList>
    </citation>
    <scope>NUCLEOTIDE SEQUENCE [LARGE SCALE GENOMIC DNA]</scope>
</reference>
<proteinExistence type="predicted"/>
<evidence type="ECO:0000313" key="1">
    <source>
        <dbReference type="EMBL" id="AGX01963.1"/>
    </source>
</evidence>
<organism evidence="1 2">
    <name type="scientific">Erwinia phage PhiEaH1</name>
    <dbReference type="NCBI Taxonomy" id="1401669"/>
    <lineage>
        <taxon>Viruses</taxon>
        <taxon>Duplodnaviria</taxon>
        <taxon>Heunggongvirae</taxon>
        <taxon>Uroviricota</taxon>
        <taxon>Caudoviricetes</taxon>
        <taxon>Chimalliviridae</taxon>
        <taxon>Iapetusvirus</taxon>
        <taxon>Iapetusvirus EaH1</taxon>
    </lineage>
</organism>
<dbReference type="KEGG" id="vg:18501130"/>
<dbReference type="RefSeq" id="YP_009010294.1">
    <property type="nucleotide sequence ID" value="NC_023610.1"/>
</dbReference>
<accession>W8D0K3</accession>
<evidence type="ECO:0000313" key="2">
    <source>
        <dbReference type="Proteomes" id="UP000204235"/>
    </source>
</evidence>
<name>W8D0K3_9CAUD</name>
<dbReference type="EMBL" id="KF623294">
    <property type="protein sequence ID" value="AGX01963.1"/>
    <property type="molecule type" value="Genomic_DNA"/>
</dbReference>
<keyword evidence="2" id="KW-1185">Reference proteome</keyword>
<dbReference type="GeneID" id="18501130"/>